<dbReference type="PANTHER" id="PTHR30086:SF20">
    <property type="entry name" value="ARGININE EXPORTER PROTEIN ARGO-RELATED"/>
    <property type="match status" value="1"/>
</dbReference>
<evidence type="ECO:0000313" key="8">
    <source>
        <dbReference type="Proteomes" id="UP001629953"/>
    </source>
</evidence>
<dbReference type="RefSeq" id="WP_408621977.1">
    <property type="nucleotide sequence ID" value="NZ_JBEQCT010000001.1"/>
</dbReference>
<feature type="transmembrane region" description="Helical" evidence="6">
    <location>
        <begin position="155"/>
        <end position="177"/>
    </location>
</feature>
<dbReference type="Pfam" id="PF01810">
    <property type="entry name" value="LysE"/>
    <property type="match status" value="1"/>
</dbReference>
<feature type="transmembrane region" description="Helical" evidence="6">
    <location>
        <begin position="189"/>
        <end position="209"/>
    </location>
</feature>
<accession>A0ABW9G2R0</accession>
<comment type="subcellular location">
    <subcellularLocation>
        <location evidence="1">Cell membrane</location>
        <topology evidence="1">Multi-pass membrane protein</topology>
    </subcellularLocation>
</comment>
<dbReference type="PIRSF" id="PIRSF006324">
    <property type="entry name" value="LeuE"/>
    <property type="match status" value="1"/>
</dbReference>
<evidence type="ECO:0000256" key="2">
    <source>
        <dbReference type="ARBA" id="ARBA00022475"/>
    </source>
</evidence>
<feature type="transmembrane region" description="Helical" evidence="6">
    <location>
        <begin position="230"/>
        <end position="249"/>
    </location>
</feature>
<sequence>MNGAFGFVVFLGFKRYVAVWSVYCSDLNKTAVFNDRNGVFTLLGIENFWLFVASGILLNIIPGPDSILIAGRAASQGFKAGSSAALGIGTGTLIHIIAAALGLSAILATSATAFTIVKILGGMYLLYMAIGMFRSSCLDEDIKVIKPEKASLKRIYIQGIVTNLFNPKVALFFLSFMPQFISTSSDNKTLAFLVLGLVFNFNGMIWCHFIARASSSMSRRLSASKAVKKWLYRVAASLFGLFGIKLLVATQS</sequence>
<keyword evidence="8" id="KW-1185">Reference proteome</keyword>
<feature type="transmembrane region" description="Helical" evidence="6">
    <location>
        <begin position="113"/>
        <end position="134"/>
    </location>
</feature>
<feature type="transmembrane region" description="Helical" evidence="6">
    <location>
        <begin position="48"/>
        <end position="71"/>
    </location>
</feature>
<keyword evidence="2" id="KW-1003">Cell membrane</keyword>
<proteinExistence type="predicted"/>
<dbReference type="EMBL" id="JBEQCT010000001">
    <property type="protein sequence ID" value="MFM2483823.1"/>
    <property type="molecule type" value="Genomic_DNA"/>
</dbReference>
<evidence type="ECO:0000256" key="4">
    <source>
        <dbReference type="ARBA" id="ARBA00022989"/>
    </source>
</evidence>
<organism evidence="7 8">
    <name type="scientific">Celerinatantimonas yamalensis</name>
    <dbReference type="NCBI Taxonomy" id="559956"/>
    <lineage>
        <taxon>Bacteria</taxon>
        <taxon>Pseudomonadati</taxon>
        <taxon>Pseudomonadota</taxon>
        <taxon>Gammaproteobacteria</taxon>
        <taxon>Celerinatantimonadaceae</taxon>
        <taxon>Celerinatantimonas</taxon>
    </lineage>
</organism>
<protein>
    <submittedName>
        <fullName evidence="7">LysE family translocator</fullName>
    </submittedName>
</protein>
<evidence type="ECO:0000256" key="3">
    <source>
        <dbReference type="ARBA" id="ARBA00022692"/>
    </source>
</evidence>
<evidence type="ECO:0000256" key="6">
    <source>
        <dbReference type="SAM" id="Phobius"/>
    </source>
</evidence>
<feature type="transmembrane region" description="Helical" evidence="6">
    <location>
        <begin position="83"/>
        <end position="107"/>
    </location>
</feature>
<name>A0ABW9G2R0_9GAMM</name>
<dbReference type="InterPro" id="IPR001123">
    <property type="entry name" value="LeuE-type"/>
</dbReference>
<keyword evidence="5 6" id="KW-0472">Membrane</keyword>
<evidence type="ECO:0000256" key="5">
    <source>
        <dbReference type="ARBA" id="ARBA00023136"/>
    </source>
</evidence>
<gene>
    <name evidence="7" type="ORF">ABUE30_01875</name>
</gene>
<keyword evidence="4 6" id="KW-1133">Transmembrane helix</keyword>
<dbReference type="Proteomes" id="UP001629953">
    <property type="component" value="Unassembled WGS sequence"/>
</dbReference>
<dbReference type="PANTHER" id="PTHR30086">
    <property type="entry name" value="ARGININE EXPORTER PROTEIN ARGO"/>
    <property type="match status" value="1"/>
</dbReference>
<comment type="caution">
    <text evidence="7">The sequence shown here is derived from an EMBL/GenBank/DDBJ whole genome shotgun (WGS) entry which is preliminary data.</text>
</comment>
<evidence type="ECO:0000313" key="7">
    <source>
        <dbReference type="EMBL" id="MFM2483823.1"/>
    </source>
</evidence>
<evidence type="ECO:0000256" key="1">
    <source>
        <dbReference type="ARBA" id="ARBA00004651"/>
    </source>
</evidence>
<keyword evidence="3 6" id="KW-0812">Transmembrane</keyword>
<reference evidence="7 8" key="1">
    <citation type="journal article" date="2013" name="Int. J. Syst. Evol. Microbiol.">
        <title>Celerinatantimonas yamalensis sp. nov., a cold-adapted diazotrophic bacterium from a cold permafrost brine.</title>
        <authorList>
            <person name="Shcherbakova V."/>
            <person name="Chuvilskaya N."/>
            <person name="Rivkina E."/>
            <person name="Demidov N."/>
            <person name="Uchaeva V."/>
            <person name="Suetin S."/>
            <person name="Suzina N."/>
            <person name="Gilichinsky D."/>
        </authorList>
    </citation>
    <scope>NUCLEOTIDE SEQUENCE [LARGE SCALE GENOMIC DNA]</scope>
    <source>
        <strain evidence="7 8">C7</strain>
    </source>
</reference>